<proteinExistence type="predicted"/>
<dbReference type="Gene3D" id="3.30.420.10">
    <property type="entry name" value="Ribonuclease H-like superfamily/Ribonuclease H"/>
    <property type="match status" value="1"/>
</dbReference>
<reference evidence="2" key="2">
    <citation type="submission" date="2020-06" db="EMBL/GenBank/DDBJ databases">
        <authorList>
            <person name="Sheffer M."/>
        </authorList>
    </citation>
    <scope>NUCLEOTIDE SEQUENCE</scope>
</reference>
<dbReference type="SUPFAM" id="SSF53098">
    <property type="entry name" value="Ribonuclease H-like"/>
    <property type="match status" value="1"/>
</dbReference>
<dbReference type="InterPro" id="IPR012337">
    <property type="entry name" value="RNaseH-like_sf"/>
</dbReference>
<dbReference type="PANTHER" id="PTHR47331">
    <property type="entry name" value="PHD-TYPE DOMAIN-CONTAINING PROTEIN"/>
    <property type="match status" value="1"/>
</dbReference>
<evidence type="ECO:0000313" key="3">
    <source>
        <dbReference type="Proteomes" id="UP000807504"/>
    </source>
</evidence>
<dbReference type="Proteomes" id="UP000807504">
    <property type="component" value="Unassembled WGS sequence"/>
</dbReference>
<protein>
    <recommendedName>
        <fullName evidence="1">Integrase zinc-binding domain-containing protein</fullName>
    </recommendedName>
</protein>
<sequence>MQPKNDKKQVVAKASRSIKEKNSEYLIEFSVLLGLFMGTQSRSSGPNLLVSASDVQVLWDLETLSIRNETKVNVTDRELLDQFNRDLEFKDGRYEAKLWRTDPRELENNFSLTKKRFDELKEDDLYFGPDSVLEAFALSSDAVTIVRNGGFKLRKLRSNNNDLIDLWVKNGFCKSEEEGVELKVLGLNWNPDKDVLSLGGRELWNKISIWSRLQSVVAWCLRFVKNSRGNRVSTPYLEYLELKESHDRIIHLVQRVAFSSEISVVEKRNVLKAGKLIELNPFLDSKGLLRVGGRIGNSSLPASVKHPLILPKEHSVTTMIIRLYHLNYLHAGIQTVHSAIRQVYWILGARSSIRKIVRNCVICARFSAEFSRQIMADLPSSRVIPGRAFLRAGTDFCGPFLITPRRGRGVRLVKMYVCVFVCFITKAVYLELVSDLSTNAFLASFKRFVGRRRKPAEIFSDCRTNYVGAKHVLKLWSSETIGRYFANECVVWRTNVPSPPHLGGLCESSVKSMKYHMKRVIGCQILTNGEFSTFRSSRGNRGSTKLQVG</sequence>
<evidence type="ECO:0000313" key="2">
    <source>
        <dbReference type="EMBL" id="KAF8764619.1"/>
    </source>
</evidence>
<dbReference type="AlphaFoldDB" id="A0A8T0E2Y4"/>
<accession>A0A8T0E2Y4</accession>
<dbReference type="InterPro" id="IPR041588">
    <property type="entry name" value="Integrase_H2C2"/>
</dbReference>
<dbReference type="Gene3D" id="1.10.340.70">
    <property type="match status" value="1"/>
</dbReference>
<dbReference type="InterPro" id="IPR036397">
    <property type="entry name" value="RNaseH_sf"/>
</dbReference>
<organism evidence="2 3">
    <name type="scientific">Argiope bruennichi</name>
    <name type="common">Wasp spider</name>
    <name type="synonym">Aranea bruennichi</name>
    <dbReference type="NCBI Taxonomy" id="94029"/>
    <lineage>
        <taxon>Eukaryota</taxon>
        <taxon>Metazoa</taxon>
        <taxon>Ecdysozoa</taxon>
        <taxon>Arthropoda</taxon>
        <taxon>Chelicerata</taxon>
        <taxon>Arachnida</taxon>
        <taxon>Araneae</taxon>
        <taxon>Araneomorphae</taxon>
        <taxon>Entelegynae</taxon>
        <taxon>Araneoidea</taxon>
        <taxon>Araneidae</taxon>
        <taxon>Argiope</taxon>
    </lineage>
</organism>
<dbReference type="Pfam" id="PF17921">
    <property type="entry name" value="Integrase_H2C2"/>
    <property type="match status" value="1"/>
</dbReference>
<keyword evidence="3" id="KW-1185">Reference proteome</keyword>
<dbReference type="EMBL" id="JABXBU010002231">
    <property type="protein sequence ID" value="KAF8764619.1"/>
    <property type="molecule type" value="Genomic_DNA"/>
</dbReference>
<evidence type="ECO:0000259" key="1">
    <source>
        <dbReference type="Pfam" id="PF17921"/>
    </source>
</evidence>
<reference evidence="2" key="1">
    <citation type="journal article" date="2020" name="bioRxiv">
        <title>Chromosome-level reference genome of the European wasp spider Argiope bruennichi: a resource for studies on range expansion and evolutionary adaptation.</title>
        <authorList>
            <person name="Sheffer M.M."/>
            <person name="Hoppe A."/>
            <person name="Krehenwinkel H."/>
            <person name="Uhl G."/>
            <person name="Kuss A.W."/>
            <person name="Jensen L."/>
            <person name="Jensen C."/>
            <person name="Gillespie R.G."/>
            <person name="Hoff K.J."/>
            <person name="Prost S."/>
        </authorList>
    </citation>
    <scope>NUCLEOTIDE SEQUENCE</scope>
</reference>
<name>A0A8T0E2Y4_ARGBR</name>
<feature type="domain" description="Integrase zinc-binding" evidence="1">
    <location>
        <begin position="314"/>
        <end position="367"/>
    </location>
</feature>
<dbReference type="GO" id="GO:0003676">
    <property type="term" value="F:nucleic acid binding"/>
    <property type="evidence" value="ECO:0007669"/>
    <property type="project" value="InterPro"/>
</dbReference>
<comment type="caution">
    <text evidence="2">The sequence shown here is derived from an EMBL/GenBank/DDBJ whole genome shotgun (WGS) entry which is preliminary data.</text>
</comment>
<gene>
    <name evidence="2" type="ORF">HNY73_022678</name>
</gene>